<dbReference type="InterPro" id="IPR014044">
    <property type="entry name" value="CAP_dom"/>
</dbReference>
<dbReference type="SUPFAM" id="SSF55797">
    <property type="entry name" value="PR-1-like"/>
    <property type="match status" value="1"/>
</dbReference>
<dbReference type="CDD" id="cd05381">
    <property type="entry name" value="CAP_PR-1"/>
    <property type="match status" value="1"/>
</dbReference>
<dbReference type="Proteomes" id="UP000230069">
    <property type="component" value="Unassembled WGS sequence"/>
</dbReference>
<organism evidence="3 4">
    <name type="scientific">Aquilegia coerulea</name>
    <name type="common">Rocky mountain columbine</name>
    <dbReference type="NCBI Taxonomy" id="218851"/>
    <lineage>
        <taxon>Eukaryota</taxon>
        <taxon>Viridiplantae</taxon>
        <taxon>Streptophyta</taxon>
        <taxon>Embryophyta</taxon>
        <taxon>Tracheophyta</taxon>
        <taxon>Spermatophyta</taxon>
        <taxon>Magnoliopsida</taxon>
        <taxon>Ranunculales</taxon>
        <taxon>Ranunculaceae</taxon>
        <taxon>Thalictroideae</taxon>
        <taxon>Aquilegia</taxon>
    </lineage>
</organism>
<evidence type="ECO:0000256" key="1">
    <source>
        <dbReference type="SAM" id="SignalP"/>
    </source>
</evidence>
<dbReference type="InterPro" id="IPR001283">
    <property type="entry name" value="CRISP-related"/>
</dbReference>
<dbReference type="PROSITE" id="PS01009">
    <property type="entry name" value="CRISP_1"/>
    <property type="match status" value="1"/>
</dbReference>
<dbReference type="FunFam" id="3.40.33.10:FF:000004">
    <property type="entry name" value="CAP, cysteine-rich secretory protein, antigen 5"/>
    <property type="match status" value="1"/>
</dbReference>
<dbReference type="PANTHER" id="PTHR10334">
    <property type="entry name" value="CYSTEINE-RICH SECRETORY PROTEIN-RELATED"/>
    <property type="match status" value="1"/>
</dbReference>
<dbReference type="SMART" id="SM00198">
    <property type="entry name" value="SCP"/>
    <property type="match status" value="1"/>
</dbReference>
<name>A0A2G5C182_AQUCA</name>
<dbReference type="InParanoid" id="A0A2G5C182"/>
<accession>A0A2G5C182</accession>
<dbReference type="PRINTS" id="PR00837">
    <property type="entry name" value="V5TPXLIKE"/>
</dbReference>
<dbReference type="GO" id="GO:0005576">
    <property type="term" value="C:extracellular region"/>
    <property type="evidence" value="ECO:0007669"/>
    <property type="project" value="InterPro"/>
</dbReference>
<dbReference type="InterPro" id="IPR018244">
    <property type="entry name" value="Allrgn_V5/Tpx1_CS"/>
</dbReference>
<feature type="domain" description="SCP" evidence="2">
    <location>
        <begin position="48"/>
        <end position="184"/>
    </location>
</feature>
<protein>
    <recommendedName>
        <fullName evidence="2">SCP domain-containing protein</fullName>
    </recommendedName>
</protein>
<dbReference type="Gene3D" id="3.40.33.10">
    <property type="entry name" value="CAP"/>
    <property type="match status" value="1"/>
</dbReference>
<gene>
    <name evidence="3" type="ORF">AQUCO_13300025v1</name>
</gene>
<evidence type="ECO:0000313" key="3">
    <source>
        <dbReference type="EMBL" id="PIA25036.1"/>
    </source>
</evidence>
<dbReference type="STRING" id="218851.A0A2G5C182"/>
<dbReference type="Pfam" id="PF00188">
    <property type="entry name" value="CAP"/>
    <property type="match status" value="1"/>
</dbReference>
<dbReference type="PROSITE" id="PS01010">
    <property type="entry name" value="CRISP_2"/>
    <property type="match status" value="1"/>
</dbReference>
<dbReference type="AlphaFoldDB" id="A0A2G5C182"/>
<feature type="signal peptide" evidence="1">
    <location>
        <begin position="1"/>
        <end position="23"/>
    </location>
</feature>
<proteinExistence type="predicted"/>
<keyword evidence="1" id="KW-0732">Signal</keyword>
<evidence type="ECO:0000259" key="2">
    <source>
        <dbReference type="SMART" id="SM00198"/>
    </source>
</evidence>
<feature type="chain" id="PRO_5013882140" description="SCP domain-containing protein" evidence="1">
    <location>
        <begin position="24"/>
        <end position="188"/>
    </location>
</feature>
<keyword evidence="4" id="KW-1185">Reference proteome</keyword>
<reference evidence="3 4" key="1">
    <citation type="submission" date="2017-09" db="EMBL/GenBank/DDBJ databases">
        <title>WGS assembly of Aquilegia coerulea Goldsmith.</title>
        <authorList>
            <person name="Hodges S."/>
            <person name="Kramer E."/>
            <person name="Nordborg M."/>
            <person name="Tomkins J."/>
            <person name="Borevitz J."/>
            <person name="Derieg N."/>
            <person name="Yan J."/>
            <person name="Mihaltcheva S."/>
            <person name="Hayes R.D."/>
            <person name="Rokhsar D."/>
        </authorList>
    </citation>
    <scope>NUCLEOTIDE SEQUENCE [LARGE SCALE GENOMIC DNA]</scope>
    <source>
        <strain evidence="4">cv. Goldsmith</strain>
    </source>
</reference>
<evidence type="ECO:0000313" key="4">
    <source>
        <dbReference type="Proteomes" id="UP000230069"/>
    </source>
</evidence>
<sequence length="188" mass="21185">MKLYTSFLCLVGFLAYQPRVSQGLGYRVPSQYQWPKPHNVVPLQAPHDTPEKWVRLHNLARSKVGVGPLKWNTTLANYAKNYSQQRSGDCELIHSQGPYGENIYWGQGEGVIDAAAAMKAWVDGEVVNYDYNSNSCEFGKQCGHYTQIVWKDTTQLGCGTAKCSDAENKVFITCNYYPPGNYIGERPY</sequence>
<dbReference type="EMBL" id="KZ305147">
    <property type="protein sequence ID" value="PIA25036.1"/>
    <property type="molecule type" value="Genomic_DNA"/>
</dbReference>
<dbReference type="InterPro" id="IPR035940">
    <property type="entry name" value="CAP_sf"/>
</dbReference>
<dbReference type="OrthoDB" id="337038at2759"/>